<dbReference type="OrthoDB" id="2961112at2759"/>
<dbReference type="Proteomes" id="UP001049176">
    <property type="component" value="Chromosome 2"/>
</dbReference>
<keyword evidence="3" id="KW-1185">Reference proteome</keyword>
<accession>A0A9P7UZQ3</accession>
<dbReference type="KEGG" id="more:E1B28_004960"/>
<evidence type="ECO:0000256" key="1">
    <source>
        <dbReference type="SAM" id="SignalP"/>
    </source>
</evidence>
<gene>
    <name evidence="2" type="ORF">E1B28_004960</name>
</gene>
<dbReference type="RefSeq" id="XP_043014098.1">
    <property type="nucleotide sequence ID" value="XM_043149492.1"/>
</dbReference>
<protein>
    <submittedName>
        <fullName evidence="2">Uncharacterized protein</fullName>
    </submittedName>
</protein>
<keyword evidence="1" id="KW-0732">Signal</keyword>
<proteinExistence type="predicted"/>
<evidence type="ECO:0000313" key="2">
    <source>
        <dbReference type="EMBL" id="KAG7097628.1"/>
    </source>
</evidence>
<dbReference type="EMBL" id="CM032182">
    <property type="protein sequence ID" value="KAG7097628.1"/>
    <property type="molecule type" value="Genomic_DNA"/>
</dbReference>
<comment type="caution">
    <text evidence="2">The sequence shown here is derived from an EMBL/GenBank/DDBJ whole genome shotgun (WGS) entry which is preliminary data.</text>
</comment>
<dbReference type="AlphaFoldDB" id="A0A9P7UZQ3"/>
<evidence type="ECO:0000313" key="3">
    <source>
        <dbReference type="Proteomes" id="UP001049176"/>
    </source>
</evidence>
<feature type="signal peptide" evidence="1">
    <location>
        <begin position="1"/>
        <end position="19"/>
    </location>
</feature>
<name>A0A9P7UZQ3_9AGAR</name>
<dbReference type="GeneID" id="66074036"/>
<sequence>MQLHLFTLTFLSLFLQILASPIPQDSTSSGRITHFIERKPSGWKERWTNFLQGVVDLIYIKPPVDDGKDIFLERDLEGSIYISVPGLPPPEYSLRTPKIIGVDEQRRLVMKIAGI</sequence>
<feature type="chain" id="PRO_5040411839" evidence="1">
    <location>
        <begin position="20"/>
        <end position="115"/>
    </location>
</feature>
<organism evidence="2 3">
    <name type="scientific">Marasmius oreades</name>
    <name type="common">fairy-ring Marasmius</name>
    <dbReference type="NCBI Taxonomy" id="181124"/>
    <lineage>
        <taxon>Eukaryota</taxon>
        <taxon>Fungi</taxon>
        <taxon>Dikarya</taxon>
        <taxon>Basidiomycota</taxon>
        <taxon>Agaricomycotina</taxon>
        <taxon>Agaricomycetes</taxon>
        <taxon>Agaricomycetidae</taxon>
        <taxon>Agaricales</taxon>
        <taxon>Marasmiineae</taxon>
        <taxon>Marasmiaceae</taxon>
        <taxon>Marasmius</taxon>
    </lineage>
</organism>
<reference evidence="2" key="1">
    <citation type="journal article" date="2021" name="Genome Biol. Evol.">
        <title>The assembled and annotated genome of the fairy-ring fungus Marasmius oreades.</title>
        <authorList>
            <person name="Hiltunen M."/>
            <person name="Ament-Velasquez S.L."/>
            <person name="Johannesson H."/>
        </authorList>
    </citation>
    <scope>NUCLEOTIDE SEQUENCE</scope>
    <source>
        <strain evidence="2">03SP1</strain>
    </source>
</reference>